<dbReference type="AlphaFoldDB" id="A0A7S8C2L6"/>
<dbReference type="RefSeq" id="WP_213163451.1">
    <property type="nucleotide sequence ID" value="NZ_CP058214.1"/>
</dbReference>
<dbReference type="Gene3D" id="3.40.50.300">
    <property type="entry name" value="P-loop containing nucleotide triphosphate hydrolases"/>
    <property type="match status" value="1"/>
</dbReference>
<reference evidence="1 2" key="1">
    <citation type="submission" date="2020-06" db="EMBL/GenBank/DDBJ databases">
        <title>Genome sequence of 2 isolates from Red Sea Mangroves.</title>
        <authorList>
            <person name="Sefrji F."/>
            <person name="Michoud G."/>
            <person name="Merlino G."/>
            <person name="Daffonchio D."/>
        </authorList>
    </citation>
    <scope>NUCLEOTIDE SEQUENCE [LARGE SCALE GENOMIC DNA]</scope>
    <source>
        <strain evidence="1 2">R1DC25</strain>
    </source>
</reference>
<gene>
    <name evidence="1" type="ORF">HW532_05580</name>
</gene>
<organism evidence="1 2">
    <name type="scientific">Kaustia mangrovi</name>
    <dbReference type="NCBI Taxonomy" id="2593653"/>
    <lineage>
        <taxon>Bacteria</taxon>
        <taxon>Pseudomonadati</taxon>
        <taxon>Pseudomonadota</taxon>
        <taxon>Alphaproteobacteria</taxon>
        <taxon>Hyphomicrobiales</taxon>
        <taxon>Parvibaculaceae</taxon>
        <taxon>Kaustia</taxon>
    </lineage>
</organism>
<keyword evidence="2" id="KW-1185">Reference proteome</keyword>
<accession>A0A7S8C2L6</accession>
<name>A0A7S8C2L6_9HYPH</name>
<protein>
    <recommendedName>
        <fullName evidence="3">Sulfotransferase domain-containing protein</fullName>
    </recommendedName>
</protein>
<proteinExistence type="predicted"/>
<evidence type="ECO:0008006" key="3">
    <source>
        <dbReference type="Google" id="ProtNLM"/>
    </source>
</evidence>
<dbReference type="KEGG" id="kmn:HW532_05580"/>
<dbReference type="EMBL" id="CP058214">
    <property type="protein sequence ID" value="QPC42219.1"/>
    <property type="molecule type" value="Genomic_DNA"/>
</dbReference>
<sequence length="316" mass="36221">MAQRIYLHIGAHKTGTTAVQYALNWHRDALLEAGILFPAAAQYQFSQHRLAFGLSGRRSPDTDTVPQPDEEMAAIEAEIVESRAPTIILSSELFFSLGADEIGWLRERLDDFDVTVVACIRRQDELFSSLYNQRVKDFGNDFWNQYADFLPALEAFSPDLDFAARLDGWAEAFGRANMVVQCYERVDDMRAYILSQVGLNAEMETTERPIASNPSLSVQALEIVRQSKALTPDIKKRERIYQAARQCFDEKNAHRLMHLDEHIRILEHFRDGNAHVFKTYFGSENLYDPKFLIESPMEPRIRLTVQDTVRLLVDMA</sequence>
<dbReference type="Proteomes" id="UP000593594">
    <property type="component" value="Chromosome"/>
</dbReference>
<evidence type="ECO:0000313" key="1">
    <source>
        <dbReference type="EMBL" id="QPC42219.1"/>
    </source>
</evidence>
<dbReference type="InterPro" id="IPR027417">
    <property type="entry name" value="P-loop_NTPase"/>
</dbReference>
<evidence type="ECO:0000313" key="2">
    <source>
        <dbReference type="Proteomes" id="UP000593594"/>
    </source>
</evidence>
<dbReference type="SUPFAM" id="SSF52540">
    <property type="entry name" value="P-loop containing nucleoside triphosphate hydrolases"/>
    <property type="match status" value="1"/>
</dbReference>